<feature type="domain" description="TNase-like" evidence="1">
    <location>
        <begin position="3"/>
        <end position="58"/>
    </location>
</feature>
<dbReference type="Proteomes" id="UP000198914">
    <property type="component" value="Unassembled WGS sequence"/>
</dbReference>
<dbReference type="InterPro" id="IPR016071">
    <property type="entry name" value="Staphylococal_nuclease_OB-fold"/>
</dbReference>
<dbReference type="InterPro" id="IPR035437">
    <property type="entry name" value="SNase_OB-fold_sf"/>
</dbReference>
<proteinExistence type="predicted"/>
<dbReference type="SUPFAM" id="SSF50199">
    <property type="entry name" value="Staphylococcal nuclease"/>
    <property type="match status" value="1"/>
</dbReference>
<dbReference type="STRING" id="1244108.SAMN05444004_101126"/>
<dbReference type="RefSeq" id="WP_244504491.1">
    <property type="nucleotide sequence ID" value="NZ_FNPX01000001.1"/>
</dbReference>
<reference evidence="3" key="1">
    <citation type="submission" date="2016-10" db="EMBL/GenBank/DDBJ databases">
        <authorList>
            <person name="Varghese N."/>
            <person name="Submissions S."/>
        </authorList>
    </citation>
    <scope>NUCLEOTIDE SEQUENCE [LARGE SCALE GENOMIC DNA]</scope>
    <source>
        <strain evidence="3">DSM 100420</strain>
    </source>
</reference>
<gene>
    <name evidence="2" type="ORF">SAMN05444004_101126</name>
</gene>
<evidence type="ECO:0000313" key="3">
    <source>
        <dbReference type="Proteomes" id="UP000198914"/>
    </source>
</evidence>
<accession>A0A1H3IY62</accession>
<evidence type="ECO:0000313" key="2">
    <source>
        <dbReference type="EMBL" id="SDY31844.1"/>
    </source>
</evidence>
<sequence>MNHPHGNNAKWALIHMCKGQKIRAEVPQKDVHDRTVARCYLPDGRDLSAEMVKAGFAID</sequence>
<organism evidence="2 3">
    <name type="scientific">Jannaschia faecimaris</name>
    <dbReference type="NCBI Taxonomy" id="1244108"/>
    <lineage>
        <taxon>Bacteria</taxon>
        <taxon>Pseudomonadati</taxon>
        <taxon>Pseudomonadota</taxon>
        <taxon>Alphaproteobacteria</taxon>
        <taxon>Rhodobacterales</taxon>
        <taxon>Roseobacteraceae</taxon>
        <taxon>Jannaschia</taxon>
    </lineage>
</organism>
<name>A0A1H3IY62_9RHOB</name>
<dbReference type="AlphaFoldDB" id="A0A1H3IY62"/>
<dbReference type="Gene3D" id="2.40.50.90">
    <property type="match status" value="1"/>
</dbReference>
<protein>
    <submittedName>
        <fullName evidence="2">Nuclease homologue</fullName>
    </submittedName>
</protein>
<keyword evidence="3" id="KW-1185">Reference proteome</keyword>
<evidence type="ECO:0000259" key="1">
    <source>
        <dbReference type="Pfam" id="PF00565"/>
    </source>
</evidence>
<dbReference type="EMBL" id="FNPX01000001">
    <property type="protein sequence ID" value="SDY31844.1"/>
    <property type="molecule type" value="Genomic_DNA"/>
</dbReference>
<dbReference type="Pfam" id="PF00565">
    <property type="entry name" value="SNase"/>
    <property type="match status" value="1"/>
</dbReference>